<comment type="caution">
    <text evidence="2">The sequence shown here is derived from an EMBL/GenBank/DDBJ whole genome shotgun (WGS) entry which is preliminary data.</text>
</comment>
<keyword evidence="3" id="KW-1185">Reference proteome</keyword>
<feature type="region of interest" description="Disordered" evidence="1">
    <location>
        <begin position="54"/>
        <end position="82"/>
    </location>
</feature>
<evidence type="ECO:0000313" key="3">
    <source>
        <dbReference type="Proteomes" id="UP000567179"/>
    </source>
</evidence>
<dbReference type="EMBL" id="JAACJJ010000057">
    <property type="protein sequence ID" value="KAF5310941.1"/>
    <property type="molecule type" value="Genomic_DNA"/>
</dbReference>
<dbReference type="OrthoDB" id="19619at2759"/>
<dbReference type="Proteomes" id="UP000567179">
    <property type="component" value="Unassembled WGS sequence"/>
</dbReference>
<sequence>MALSYVAGVAGRHSVAIRVASSSKICSPTAIQFHHAVPRRYASLSASSAARKKSFQRGRLSQQEDVLAKPQKGPRTAEDDAEELERLEKSMAYSHLMPTVDAWGQQIGETLDVVLPRTFDAKLWAKDPKQAYSDLKGRIFNSVKNIVALLTLRSEGGVSTLSAVMAPPRLDKSDVSWSRLSGIFSTSSTKDSAIMGPLRAIALDAYEQLNKGVANGDDKVVAQHTTSRYQTQALELCKSARSKKRRGGRMFWTLDRLVEPVTVVSVRVTQGYMATEEPRFGNRLMIHALVKFDTEQSLEIYDERGNPVHERIPEGEPVWISDTDKRESWRVPAKSKRVVEYLVLEKRAWVNGPWQFREQMW</sequence>
<accession>A0A8H5AU38</accession>
<dbReference type="Gene3D" id="3.10.450.240">
    <property type="match status" value="1"/>
</dbReference>
<dbReference type="AlphaFoldDB" id="A0A8H5AU38"/>
<proteinExistence type="predicted"/>
<name>A0A8H5AU38_9AGAR</name>
<protein>
    <recommendedName>
        <fullName evidence="4">Tim44-like domain-containing protein</fullName>
    </recommendedName>
</protein>
<gene>
    <name evidence="2" type="ORF">D9619_008151</name>
</gene>
<reference evidence="2 3" key="1">
    <citation type="journal article" date="2020" name="ISME J.">
        <title>Uncovering the hidden diversity of litter-decomposition mechanisms in mushroom-forming fungi.</title>
        <authorList>
            <person name="Floudas D."/>
            <person name="Bentzer J."/>
            <person name="Ahren D."/>
            <person name="Johansson T."/>
            <person name="Persson P."/>
            <person name="Tunlid A."/>
        </authorList>
    </citation>
    <scope>NUCLEOTIDE SEQUENCE [LARGE SCALE GENOMIC DNA]</scope>
    <source>
        <strain evidence="2 3">CBS 101986</strain>
    </source>
</reference>
<evidence type="ECO:0000313" key="2">
    <source>
        <dbReference type="EMBL" id="KAF5310941.1"/>
    </source>
</evidence>
<organism evidence="2 3">
    <name type="scientific">Psilocybe cf. subviscida</name>
    <dbReference type="NCBI Taxonomy" id="2480587"/>
    <lineage>
        <taxon>Eukaryota</taxon>
        <taxon>Fungi</taxon>
        <taxon>Dikarya</taxon>
        <taxon>Basidiomycota</taxon>
        <taxon>Agaricomycotina</taxon>
        <taxon>Agaricomycetes</taxon>
        <taxon>Agaricomycetidae</taxon>
        <taxon>Agaricales</taxon>
        <taxon>Agaricineae</taxon>
        <taxon>Strophariaceae</taxon>
        <taxon>Psilocybe</taxon>
    </lineage>
</organism>
<evidence type="ECO:0000256" key="1">
    <source>
        <dbReference type="SAM" id="MobiDB-lite"/>
    </source>
</evidence>
<evidence type="ECO:0008006" key="4">
    <source>
        <dbReference type="Google" id="ProtNLM"/>
    </source>
</evidence>